<dbReference type="Proteomes" id="UP000235220">
    <property type="component" value="Chromosome 15"/>
</dbReference>
<gene>
    <name evidence="4" type="primary">LOC108993076</name>
</gene>
<dbReference type="PANTHER" id="PTHR47481:SF10">
    <property type="entry name" value="COPIA-LIKE POLYPROTEIN_RETROTRANSPOSON"/>
    <property type="match status" value="1"/>
</dbReference>
<protein>
    <submittedName>
        <fullName evidence="4">Uncharacterized protein LOC108993076</fullName>
    </submittedName>
</protein>
<dbReference type="AlphaFoldDB" id="A0A2I4EVF4"/>
<organism evidence="3 4">
    <name type="scientific">Juglans regia</name>
    <name type="common">English walnut</name>
    <dbReference type="NCBI Taxonomy" id="51240"/>
    <lineage>
        <taxon>Eukaryota</taxon>
        <taxon>Viridiplantae</taxon>
        <taxon>Streptophyta</taxon>
        <taxon>Embryophyta</taxon>
        <taxon>Tracheophyta</taxon>
        <taxon>Spermatophyta</taxon>
        <taxon>Magnoliopsida</taxon>
        <taxon>eudicotyledons</taxon>
        <taxon>Gunneridae</taxon>
        <taxon>Pentapetalae</taxon>
        <taxon>rosids</taxon>
        <taxon>fabids</taxon>
        <taxon>Fagales</taxon>
        <taxon>Juglandaceae</taxon>
        <taxon>Juglans</taxon>
    </lineage>
</organism>
<evidence type="ECO:0000256" key="2">
    <source>
        <dbReference type="SAM" id="SignalP"/>
    </source>
</evidence>
<sequence length="188" mass="20864">MKTYQLVLSVLFSSLSNLVIGHVLSSTTFKELWLNLFSMFTSHSQAKEFQVKFQLTNLSRGDQSITDYYGKVLSLADTLSSIGNPLPDKEFISYVLNGLGPAYEPLVTSITTQFEPISSHELYQILLIHESRMQHTSKNTFEPSINYSARGGCDQRGRSFLRGGRQGKGCGRSSGRSGRYSPGSSVTF</sequence>
<keyword evidence="2" id="KW-0732">Signal</keyword>
<accession>A0A2I4EVF4</accession>
<dbReference type="PANTHER" id="PTHR47481">
    <property type="match status" value="1"/>
</dbReference>
<feature type="chain" id="PRO_5044247052" evidence="2">
    <location>
        <begin position="22"/>
        <end position="188"/>
    </location>
</feature>
<dbReference type="OrthoDB" id="1912561at2759"/>
<dbReference type="Pfam" id="PF14223">
    <property type="entry name" value="Retrotran_gag_2"/>
    <property type="match status" value="1"/>
</dbReference>
<proteinExistence type="predicted"/>
<feature type="region of interest" description="Disordered" evidence="1">
    <location>
        <begin position="156"/>
        <end position="188"/>
    </location>
</feature>
<keyword evidence="3" id="KW-1185">Reference proteome</keyword>
<dbReference type="KEGG" id="jre:108993076"/>
<evidence type="ECO:0000313" key="3">
    <source>
        <dbReference type="Proteomes" id="UP000235220"/>
    </source>
</evidence>
<dbReference type="Gramene" id="Jr15_12000_p1">
    <property type="protein sequence ID" value="cds.Jr15_12000_p1"/>
    <property type="gene ID" value="Jr15_12000"/>
</dbReference>
<evidence type="ECO:0000313" key="4">
    <source>
        <dbReference type="RefSeq" id="XP_018823386.1"/>
    </source>
</evidence>
<dbReference type="RefSeq" id="XP_018823386.1">
    <property type="nucleotide sequence ID" value="XM_018967841.1"/>
</dbReference>
<feature type="compositionally biased region" description="Low complexity" evidence="1">
    <location>
        <begin position="173"/>
        <end position="188"/>
    </location>
</feature>
<evidence type="ECO:0000256" key="1">
    <source>
        <dbReference type="SAM" id="MobiDB-lite"/>
    </source>
</evidence>
<feature type="signal peptide" evidence="2">
    <location>
        <begin position="1"/>
        <end position="21"/>
    </location>
</feature>
<reference evidence="4" key="1">
    <citation type="submission" date="2025-08" db="UniProtKB">
        <authorList>
            <consortium name="RefSeq"/>
        </authorList>
    </citation>
    <scope>IDENTIFICATION</scope>
    <source>
        <tissue evidence="4">Leaves</tissue>
    </source>
</reference>
<dbReference type="GeneID" id="108993076"/>
<name>A0A2I4EVF4_JUGRE</name>